<evidence type="ECO:0000256" key="4">
    <source>
        <dbReference type="ARBA" id="ARBA00022833"/>
    </source>
</evidence>
<evidence type="ECO:0000313" key="9">
    <source>
        <dbReference type="EMBL" id="SDH68563.1"/>
    </source>
</evidence>
<dbReference type="PANTHER" id="PTHR18952:SF265">
    <property type="entry name" value="CARBONIC ANHYDRASE"/>
    <property type="match status" value="1"/>
</dbReference>
<dbReference type="Pfam" id="PF00194">
    <property type="entry name" value="Carb_anhydrase"/>
    <property type="match status" value="1"/>
</dbReference>
<dbReference type="SUPFAM" id="SSF51069">
    <property type="entry name" value="Carbonic anhydrase"/>
    <property type="match status" value="1"/>
</dbReference>
<keyword evidence="10" id="KW-1185">Reference proteome</keyword>
<dbReference type="InterPro" id="IPR001148">
    <property type="entry name" value="CA_dom"/>
</dbReference>
<dbReference type="PROSITE" id="PS51144">
    <property type="entry name" value="ALPHA_CA_2"/>
    <property type="match status" value="1"/>
</dbReference>
<keyword evidence="3" id="KW-0479">Metal-binding</keyword>
<feature type="domain" description="Alpha-carbonic anhydrase" evidence="8">
    <location>
        <begin position="44"/>
        <end position="273"/>
    </location>
</feature>
<evidence type="ECO:0000256" key="1">
    <source>
        <dbReference type="ARBA" id="ARBA00010718"/>
    </source>
</evidence>
<dbReference type="Gene3D" id="3.10.200.10">
    <property type="entry name" value="Alpha carbonic anhydrase"/>
    <property type="match status" value="1"/>
</dbReference>
<dbReference type="GO" id="GO:0008270">
    <property type="term" value="F:zinc ion binding"/>
    <property type="evidence" value="ECO:0007669"/>
    <property type="project" value="InterPro"/>
</dbReference>
<keyword evidence="4" id="KW-0862">Zinc</keyword>
<evidence type="ECO:0000259" key="8">
    <source>
        <dbReference type="PROSITE" id="PS51144"/>
    </source>
</evidence>
<evidence type="ECO:0000313" key="10">
    <source>
        <dbReference type="Proteomes" id="UP000199163"/>
    </source>
</evidence>
<comment type="similarity">
    <text evidence="1">Belongs to the alpha-carbonic anhydrase family.</text>
</comment>
<gene>
    <name evidence="9" type="ORF">SAMN05192534_10970</name>
</gene>
<feature type="chain" id="PRO_5038698098" description="carbonic anhydrase" evidence="7">
    <location>
        <begin position="22"/>
        <end position="273"/>
    </location>
</feature>
<dbReference type="EMBL" id="FNDK01000009">
    <property type="protein sequence ID" value="SDH68563.1"/>
    <property type="molecule type" value="Genomic_DNA"/>
</dbReference>
<dbReference type="STRING" id="568899.SAMN05192534_10970"/>
<dbReference type="Proteomes" id="UP000199163">
    <property type="component" value="Unassembled WGS sequence"/>
</dbReference>
<accession>A0A1G8EF64</accession>
<dbReference type="PANTHER" id="PTHR18952">
    <property type="entry name" value="CARBONIC ANHYDRASE"/>
    <property type="match status" value="1"/>
</dbReference>
<dbReference type="CDD" id="cd03124">
    <property type="entry name" value="alpha_CA_prokaryotic_like"/>
    <property type="match status" value="1"/>
</dbReference>
<dbReference type="GO" id="GO:0004089">
    <property type="term" value="F:carbonate dehydratase activity"/>
    <property type="evidence" value="ECO:0007669"/>
    <property type="project" value="UniProtKB-EC"/>
</dbReference>
<dbReference type="AlphaFoldDB" id="A0A1G8EF64"/>
<name>A0A1G8EF64_9BACI</name>
<keyword evidence="7" id="KW-0732">Signal</keyword>
<comment type="catalytic activity">
    <reaction evidence="6">
        <text>hydrogencarbonate + H(+) = CO2 + H2O</text>
        <dbReference type="Rhea" id="RHEA:10748"/>
        <dbReference type="ChEBI" id="CHEBI:15377"/>
        <dbReference type="ChEBI" id="CHEBI:15378"/>
        <dbReference type="ChEBI" id="CHEBI:16526"/>
        <dbReference type="ChEBI" id="CHEBI:17544"/>
        <dbReference type="EC" id="4.2.1.1"/>
    </reaction>
</comment>
<keyword evidence="5" id="KW-0456">Lyase</keyword>
<evidence type="ECO:0000256" key="7">
    <source>
        <dbReference type="SAM" id="SignalP"/>
    </source>
</evidence>
<evidence type="ECO:0000256" key="6">
    <source>
        <dbReference type="ARBA" id="ARBA00048348"/>
    </source>
</evidence>
<sequence>MQQMSYKLIGSCLAASLSFFAAGCQESTKETNAPNEEERLGEEQEWSYGGETGPEHWGNLDPAYADCVNGNEQSPVNIEFSQVAEGEDNAGNMEINYQPAVFTFVHNGHTIQAENPSEVNRLTIDEKEYELAQFHFHTPSEHEFNGEKYEMELHLVHEGENGQLAVLGVMLQEGEENEELSKAWENLPETEREEDITVDDPIDVQALLPENQESFYYDGSLTTPPCTEEVKWSIFEQPMEMSKEQIEDFQRIFPDNHRPVQEQNDRGIMKSLN</sequence>
<evidence type="ECO:0000256" key="3">
    <source>
        <dbReference type="ARBA" id="ARBA00022723"/>
    </source>
</evidence>
<feature type="signal peptide" evidence="7">
    <location>
        <begin position="1"/>
        <end position="21"/>
    </location>
</feature>
<protein>
    <recommendedName>
        <fullName evidence="2">carbonic anhydrase</fullName>
        <ecNumber evidence="2">4.2.1.1</ecNumber>
    </recommendedName>
</protein>
<evidence type="ECO:0000256" key="5">
    <source>
        <dbReference type="ARBA" id="ARBA00023239"/>
    </source>
</evidence>
<dbReference type="PROSITE" id="PS51257">
    <property type="entry name" value="PROKAR_LIPOPROTEIN"/>
    <property type="match status" value="1"/>
</dbReference>
<dbReference type="SMART" id="SM01057">
    <property type="entry name" value="Carb_anhydrase"/>
    <property type="match status" value="1"/>
</dbReference>
<dbReference type="EC" id="4.2.1.1" evidence="2"/>
<organism evidence="9 10">
    <name type="scientific">Alteribacillus persepolensis</name>
    <dbReference type="NCBI Taxonomy" id="568899"/>
    <lineage>
        <taxon>Bacteria</taxon>
        <taxon>Bacillati</taxon>
        <taxon>Bacillota</taxon>
        <taxon>Bacilli</taxon>
        <taxon>Bacillales</taxon>
        <taxon>Bacillaceae</taxon>
        <taxon>Alteribacillus</taxon>
    </lineage>
</organism>
<dbReference type="InterPro" id="IPR036398">
    <property type="entry name" value="CA_dom_sf"/>
</dbReference>
<dbReference type="InterPro" id="IPR041891">
    <property type="entry name" value="Alpha_CA_prokaryot-like"/>
</dbReference>
<dbReference type="InterPro" id="IPR023561">
    <property type="entry name" value="Carbonic_anhydrase_a-class"/>
</dbReference>
<dbReference type="RefSeq" id="WP_245705224.1">
    <property type="nucleotide sequence ID" value="NZ_FNDK01000009.1"/>
</dbReference>
<evidence type="ECO:0000256" key="2">
    <source>
        <dbReference type="ARBA" id="ARBA00012925"/>
    </source>
</evidence>
<proteinExistence type="inferred from homology"/>
<reference evidence="10" key="1">
    <citation type="submission" date="2016-10" db="EMBL/GenBank/DDBJ databases">
        <authorList>
            <person name="Varghese N."/>
            <person name="Submissions S."/>
        </authorList>
    </citation>
    <scope>NUCLEOTIDE SEQUENCE [LARGE SCALE GENOMIC DNA]</scope>
    <source>
        <strain evidence="10">DSM 21632</strain>
    </source>
</reference>